<comment type="pathway">
    <text evidence="1">Pyrimidine metabolism; UMP biosynthesis via de novo pathway.</text>
</comment>
<proteinExistence type="predicted"/>
<dbReference type="InterPro" id="IPR029057">
    <property type="entry name" value="PRTase-like"/>
</dbReference>
<evidence type="ECO:0000313" key="3">
    <source>
        <dbReference type="EMBL" id="NYD51947.1"/>
    </source>
</evidence>
<dbReference type="InterPro" id="IPR000836">
    <property type="entry name" value="PRTase_dom"/>
</dbReference>
<keyword evidence="4" id="KW-1185">Reference proteome</keyword>
<dbReference type="GO" id="GO:0006222">
    <property type="term" value="P:UMP biosynthetic process"/>
    <property type="evidence" value="ECO:0007669"/>
    <property type="project" value="TreeGrafter"/>
</dbReference>
<dbReference type="PANTHER" id="PTHR19278">
    <property type="entry name" value="OROTATE PHOSPHORIBOSYLTRANSFERASE"/>
    <property type="match status" value="1"/>
</dbReference>
<protein>
    <submittedName>
        <fullName evidence="3">Orotate phosphoribosyltransferase</fullName>
        <ecNumber evidence="3">2.4.2.10</ecNumber>
    </submittedName>
</protein>
<keyword evidence="3" id="KW-0328">Glycosyltransferase</keyword>
<dbReference type="RefSeq" id="WP_179848227.1">
    <property type="nucleotide sequence ID" value="NZ_JACCBA010000001.1"/>
</dbReference>
<keyword evidence="2" id="KW-0665">Pyrimidine biosynthesis</keyword>
<reference evidence="3 4" key="1">
    <citation type="submission" date="2020-07" db="EMBL/GenBank/DDBJ databases">
        <title>Sequencing the genomes of 1000 actinobacteria strains.</title>
        <authorList>
            <person name="Klenk H.-P."/>
        </authorList>
    </citation>
    <scope>NUCLEOTIDE SEQUENCE [LARGE SCALE GENOMIC DNA]</scope>
    <source>
        <strain evidence="3 4">DSM 40398</strain>
    </source>
</reference>
<dbReference type="Gene3D" id="3.40.50.2020">
    <property type="match status" value="1"/>
</dbReference>
<comment type="caution">
    <text evidence="3">The sequence shown here is derived from an EMBL/GenBank/DDBJ whole genome shotgun (WGS) entry which is preliminary data.</text>
</comment>
<dbReference type="GO" id="GO:0004588">
    <property type="term" value="F:orotate phosphoribosyltransferase activity"/>
    <property type="evidence" value="ECO:0007669"/>
    <property type="project" value="UniProtKB-EC"/>
</dbReference>
<evidence type="ECO:0000256" key="1">
    <source>
        <dbReference type="ARBA" id="ARBA00004725"/>
    </source>
</evidence>
<gene>
    <name evidence="3" type="ORF">BJY14_007930</name>
</gene>
<evidence type="ECO:0000256" key="2">
    <source>
        <dbReference type="ARBA" id="ARBA00022975"/>
    </source>
</evidence>
<dbReference type="CDD" id="cd06223">
    <property type="entry name" value="PRTases_typeI"/>
    <property type="match status" value="1"/>
</dbReference>
<accession>A0A7Y9EQ98</accession>
<dbReference type="Proteomes" id="UP000529783">
    <property type="component" value="Unassembled WGS sequence"/>
</dbReference>
<dbReference type="GO" id="GO:0019856">
    <property type="term" value="P:pyrimidine nucleobase biosynthetic process"/>
    <property type="evidence" value="ECO:0007669"/>
    <property type="project" value="TreeGrafter"/>
</dbReference>
<dbReference type="AlphaFoldDB" id="A0A7Y9EQ98"/>
<name>A0A7Y9EQ98_9ACTN</name>
<dbReference type="EMBL" id="JACCBA010000001">
    <property type="protein sequence ID" value="NYD51947.1"/>
    <property type="molecule type" value="Genomic_DNA"/>
</dbReference>
<evidence type="ECO:0000313" key="4">
    <source>
        <dbReference type="Proteomes" id="UP000529783"/>
    </source>
</evidence>
<dbReference type="SUPFAM" id="SSF53271">
    <property type="entry name" value="PRTase-like"/>
    <property type="match status" value="1"/>
</dbReference>
<keyword evidence="3" id="KW-0808">Transferase</keyword>
<organism evidence="3 4">
    <name type="scientific">Actinomadura luteofluorescens</name>
    <dbReference type="NCBI Taxonomy" id="46163"/>
    <lineage>
        <taxon>Bacteria</taxon>
        <taxon>Bacillati</taxon>
        <taxon>Actinomycetota</taxon>
        <taxon>Actinomycetes</taxon>
        <taxon>Streptosporangiales</taxon>
        <taxon>Thermomonosporaceae</taxon>
        <taxon>Actinomadura</taxon>
    </lineage>
</organism>
<dbReference type="EC" id="2.4.2.10" evidence="3"/>
<sequence length="213" mass="22052">MSARGSGDGDFLDALARGGPRAFQTDRVRRAELIADVVAAAWGAHGRFVDADQFLTKPTVLRRLVCFLADMVPPDVDRLVARETHSLVLGAALALETGIPLVIARRTQTPGGRELRCHGELHPGERVLVVEGVAGTGASAELAVRAARRRGAAVAGVLAAVDRNAGAAERLARAGATLDRLFDDAELLAAAIRGPAAADAGKDIAASGEEIVA</sequence>
<dbReference type="PANTHER" id="PTHR19278:SF9">
    <property type="entry name" value="URIDINE 5'-MONOPHOSPHATE SYNTHASE"/>
    <property type="match status" value="1"/>
</dbReference>